<name>D2UYC2_NAEGR</name>
<dbReference type="EMBL" id="GG738845">
    <property type="protein sequence ID" value="EFC50766.1"/>
    <property type="molecule type" value="Genomic_DNA"/>
</dbReference>
<dbReference type="OrthoDB" id="10256397at2759"/>
<dbReference type="GeneID" id="8855382"/>
<accession>D2UYC2</accession>
<sequence length="130" mass="15186">MDGNKEEKHKSEEEITQNYISNLLTTQSYFSNAPVLFSNKEYVPEKPCQDLLQLFAKCEREYQNNKPEIMCAEFKESYLDCRRQFNSLKKEIEEENLVRSKVLYFYDKSAKIVSASDPQGPKVGQVKVDN</sequence>
<evidence type="ECO:0000313" key="2">
    <source>
        <dbReference type="Proteomes" id="UP000006671"/>
    </source>
</evidence>
<dbReference type="InParanoid" id="D2UYC2"/>
<protein>
    <submittedName>
        <fullName evidence="1">Predicted protein</fullName>
    </submittedName>
</protein>
<keyword evidence="2" id="KW-1185">Reference proteome</keyword>
<organism evidence="2">
    <name type="scientific">Naegleria gruberi</name>
    <name type="common">Amoeba</name>
    <dbReference type="NCBI Taxonomy" id="5762"/>
    <lineage>
        <taxon>Eukaryota</taxon>
        <taxon>Discoba</taxon>
        <taxon>Heterolobosea</taxon>
        <taxon>Tetramitia</taxon>
        <taxon>Eutetramitia</taxon>
        <taxon>Vahlkampfiidae</taxon>
        <taxon>Naegleria</taxon>
    </lineage>
</organism>
<reference evidence="1 2" key="1">
    <citation type="journal article" date="2010" name="Cell">
        <title>The genome of Naegleria gruberi illuminates early eukaryotic versatility.</title>
        <authorList>
            <person name="Fritz-Laylin L.K."/>
            <person name="Prochnik S.E."/>
            <person name="Ginger M.L."/>
            <person name="Dacks J.B."/>
            <person name="Carpenter M.L."/>
            <person name="Field M.C."/>
            <person name="Kuo A."/>
            <person name="Paredez A."/>
            <person name="Chapman J."/>
            <person name="Pham J."/>
            <person name="Shu S."/>
            <person name="Neupane R."/>
            <person name="Cipriano M."/>
            <person name="Mancuso J."/>
            <person name="Tu H."/>
            <person name="Salamov A."/>
            <person name="Lindquist E."/>
            <person name="Shapiro H."/>
            <person name="Lucas S."/>
            <person name="Grigoriev I.V."/>
            <person name="Cande W.Z."/>
            <person name="Fulton C."/>
            <person name="Rokhsar D.S."/>
            <person name="Dawson S.C."/>
        </authorList>
    </citation>
    <scope>NUCLEOTIDE SEQUENCE [LARGE SCALE GENOMIC DNA]</scope>
    <source>
        <strain evidence="1 2">NEG-M</strain>
    </source>
</reference>
<dbReference type="VEuPathDB" id="AmoebaDB:NAEGRDRAFT_61421"/>
<dbReference type="OMA" id="IMCAEFK"/>
<dbReference type="RefSeq" id="XP_002683510.1">
    <property type="nucleotide sequence ID" value="XM_002683464.1"/>
</dbReference>
<gene>
    <name evidence="1" type="ORF">NAEGRDRAFT_61421</name>
</gene>
<dbReference type="AlphaFoldDB" id="D2UYC2"/>
<dbReference type="KEGG" id="ngr:NAEGRDRAFT_61421"/>
<proteinExistence type="predicted"/>
<dbReference type="PROSITE" id="PS51808">
    <property type="entry name" value="CHCH"/>
    <property type="match status" value="1"/>
</dbReference>
<evidence type="ECO:0000313" key="1">
    <source>
        <dbReference type="EMBL" id="EFC50766.1"/>
    </source>
</evidence>
<dbReference type="Proteomes" id="UP000006671">
    <property type="component" value="Unassembled WGS sequence"/>
</dbReference>